<feature type="region of interest" description="Disordered" evidence="1">
    <location>
        <begin position="361"/>
        <end position="398"/>
    </location>
</feature>
<dbReference type="CDD" id="cd00027">
    <property type="entry name" value="BRCT"/>
    <property type="match status" value="1"/>
</dbReference>
<accession>A0AAN6QAS2</accession>
<feature type="region of interest" description="Disordered" evidence="1">
    <location>
        <begin position="292"/>
        <end position="318"/>
    </location>
</feature>
<dbReference type="AlphaFoldDB" id="A0AAN6QAS2"/>
<organism evidence="3 4">
    <name type="scientific">Parathielavia hyrcaniae</name>
    <dbReference type="NCBI Taxonomy" id="113614"/>
    <lineage>
        <taxon>Eukaryota</taxon>
        <taxon>Fungi</taxon>
        <taxon>Dikarya</taxon>
        <taxon>Ascomycota</taxon>
        <taxon>Pezizomycotina</taxon>
        <taxon>Sordariomycetes</taxon>
        <taxon>Sordariomycetidae</taxon>
        <taxon>Sordariales</taxon>
        <taxon>Chaetomiaceae</taxon>
        <taxon>Parathielavia</taxon>
    </lineage>
</organism>
<gene>
    <name evidence="3" type="ORF">N658DRAFT_520225</name>
</gene>
<dbReference type="Proteomes" id="UP001305647">
    <property type="component" value="Unassembled WGS sequence"/>
</dbReference>
<dbReference type="Gene3D" id="3.40.50.10190">
    <property type="entry name" value="BRCT domain"/>
    <property type="match status" value="1"/>
</dbReference>
<evidence type="ECO:0000259" key="2">
    <source>
        <dbReference type="PROSITE" id="PS50172"/>
    </source>
</evidence>
<name>A0AAN6QAS2_9PEZI</name>
<evidence type="ECO:0000256" key="1">
    <source>
        <dbReference type="SAM" id="MobiDB-lite"/>
    </source>
</evidence>
<dbReference type="InterPro" id="IPR001357">
    <property type="entry name" value="BRCT_dom"/>
</dbReference>
<keyword evidence="4" id="KW-1185">Reference proteome</keyword>
<reference evidence="3" key="1">
    <citation type="journal article" date="2023" name="Mol. Phylogenet. Evol.">
        <title>Genome-scale phylogeny and comparative genomics of the fungal order Sordariales.</title>
        <authorList>
            <person name="Hensen N."/>
            <person name="Bonometti L."/>
            <person name="Westerberg I."/>
            <person name="Brannstrom I.O."/>
            <person name="Guillou S."/>
            <person name="Cros-Aarteil S."/>
            <person name="Calhoun S."/>
            <person name="Haridas S."/>
            <person name="Kuo A."/>
            <person name="Mondo S."/>
            <person name="Pangilinan J."/>
            <person name="Riley R."/>
            <person name="LaButti K."/>
            <person name="Andreopoulos B."/>
            <person name="Lipzen A."/>
            <person name="Chen C."/>
            <person name="Yan M."/>
            <person name="Daum C."/>
            <person name="Ng V."/>
            <person name="Clum A."/>
            <person name="Steindorff A."/>
            <person name="Ohm R.A."/>
            <person name="Martin F."/>
            <person name="Silar P."/>
            <person name="Natvig D.O."/>
            <person name="Lalanne C."/>
            <person name="Gautier V."/>
            <person name="Ament-Velasquez S.L."/>
            <person name="Kruys A."/>
            <person name="Hutchinson M.I."/>
            <person name="Powell A.J."/>
            <person name="Barry K."/>
            <person name="Miller A.N."/>
            <person name="Grigoriev I.V."/>
            <person name="Debuchy R."/>
            <person name="Gladieux P."/>
            <person name="Hiltunen Thoren M."/>
            <person name="Johannesson H."/>
        </authorList>
    </citation>
    <scope>NUCLEOTIDE SEQUENCE</scope>
    <source>
        <strain evidence="3">CBS 757.83</strain>
    </source>
</reference>
<dbReference type="SUPFAM" id="SSF52113">
    <property type="entry name" value="BRCT domain"/>
    <property type="match status" value="1"/>
</dbReference>
<proteinExistence type="predicted"/>
<evidence type="ECO:0000313" key="3">
    <source>
        <dbReference type="EMBL" id="KAK4106743.1"/>
    </source>
</evidence>
<evidence type="ECO:0000313" key="4">
    <source>
        <dbReference type="Proteomes" id="UP001305647"/>
    </source>
</evidence>
<dbReference type="EMBL" id="MU863624">
    <property type="protein sequence ID" value="KAK4106743.1"/>
    <property type="molecule type" value="Genomic_DNA"/>
</dbReference>
<sequence length="398" mass="44394">MVTHREPKLTRKETSLFLGLTIARAGDLKAKKGRRQQWSDANVAQWVALRGGKYVGEKLDGGGDVTHLVCSRGEFRRRGGFNHGHDPATPKLSKTCQIVSPDWLEDSMLKKKRQPEHDFSHVEQLKRERNREQKALMAIKGLEKAEKEVDPNFYHLHRDHTFFQYEVALTRRVWVAKEGVFQEERHLLSLYESNTGKPHLYWFVAKFYKKKGDSPSGFHRPSHAPGVFAREFAHFEYFFQEKAGIPWAERLVKAGTAGKDRFQYQPPTGGKPVGWAPAQYIPAEIPVIGTADVATDDTPDSDTPPPAATDTDGNNGQDTLSKIAAVAAEMSDAPGQTDQLMTPAPSPRADLSIRVTSFMPQKNEDEKQIGPATPSVDTPAASWPTFGTTPCTMMELTA</sequence>
<comment type="caution">
    <text evidence="3">The sequence shown here is derived from an EMBL/GenBank/DDBJ whole genome shotgun (WGS) entry which is preliminary data.</text>
</comment>
<dbReference type="PROSITE" id="PS50172">
    <property type="entry name" value="BRCT"/>
    <property type="match status" value="1"/>
</dbReference>
<dbReference type="InterPro" id="IPR036420">
    <property type="entry name" value="BRCT_dom_sf"/>
</dbReference>
<protein>
    <recommendedName>
        <fullName evidence="2">BRCT domain-containing protein</fullName>
    </recommendedName>
</protein>
<feature type="domain" description="BRCT" evidence="2">
    <location>
        <begin position="12"/>
        <end position="121"/>
    </location>
</feature>
<reference evidence="3" key="2">
    <citation type="submission" date="2023-05" db="EMBL/GenBank/DDBJ databases">
        <authorList>
            <consortium name="Lawrence Berkeley National Laboratory"/>
            <person name="Steindorff A."/>
            <person name="Hensen N."/>
            <person name="Bonometti L."/>
            <person name="Westerberg I."/>
            <person name="Brannstrom I.O."/>
            <person name="Guillou S."/>
            <person name="Cros-Aarteil S."/>
            <person name="Calhoun S."/>
            <person name="Haridas S."/>
            <person name="Kuo A."/>
            <person name="Mondo S."/>
            <person name="Pangilinan J."/>
            <person name="Riley R."/>
            <person name="Labutti K."/>
            <person name="Andreopoulos B."/>
            <person name="Lipzen A."/>
            <person name="Chen C."/>
            <person name="Yanf M."/>
            <person name="Daum C."/>
            <person name="Ng V."/>
            <person name="Clum A."/>
            <person name="Ohm R."/>
            <person name="Martin F."/>
            <person name="Silar P."/>
            <person name="Natvig D."/>
            <person name="Lalanne C."/>
            <person name="Gautier V."/>
            <person name="Ament-Velasquez S.L."/>
            <person name="Kruys A."/>
            <person name="Hutchinson M.I."/>
            <person name="Powell A.J."/>
            <person name="Barry K."/>
            <person name="Miller A.N."/>
            <person name="Grigoriev I.V."/>
            <person name="Debuchy R."/>
            <person name="Gladieux P."/>
            <person name="Thoren M.H."/>
            <person name="Johannesson H."/>
        </authorList>
    </citation>
    <scope>NUCLEOTIDE SEQUENCE</scope>
    <source>
        <strain evidence="3">CBS 757.83</strain>
    </source>
</reference>